<reference evidence="1 2" key="1">
    <citation type="submission" date="2018-12" db="EMBL/GenBank/DDBJ databases">
        <authorList>
            <consortium name="Pathogen Informatics"/>
        </authorList>
    </citation>
    <scope>NUCLEOTIDE SEQUENCE [LARGE SCALE GENOMIC DNA]</scope>
    <source>
        <strain evidence="1 2">NCTC5773</strain>
    </source>
</reference>
<evidence type="ECO:0000313" key="2">
    <source>
        <dbReference type="Proteomes" id="UP000267858"/>
    </source>
</evidence>
<name>A0A6D2G3I8_SALER</name>
<gene>
    <name evidence="1" type="ORF">NCTC5773_00945</name>
</gene>
<protein>
    <submittedName>
        <fullName evidence="1">Uncharacterized protein</fullName>
    </submittedName>
</protein>
<dbReference type="EMBL" id="LR134141">
    <property type="protein sequence ID" value="VEA00957.1"/>
    <property type="molecule type" value="Genomic_DNA"/>
</dbReference>
<sequence length="42" mass="4720">MVNILNNNKILFCGFILANMCSLEPFSVTLEAQFIIMNVSPE</sequence>
<dbReference type="Proteomes" id="UP000267858">
    <property type="component" value="Chromosome"/>
</dbReference>
<organism evidence="1 2">
    <name type="scientific">Salmonella enterica subsp. salamae</name>
    <dbReference type="NCBI Taxonomy" id="59202"/>
    <lineage>
        <taxon>Bacteria</taxon>
        <taxon>Pseudomonadati</taxon>
        <taxon>Pseudomonadota</taxon>
        <taxon>Gammaproteobacteria</taxon>
        <taxon>Enterobacterales</taxon>
        <taxon>Enterobacteriaceae</taxon>
        <taxon>Salmonella</taxon>
    </lineage>
</organism>
<evidence type="ECO:0000313" key="1">
    <source>
        <dbReference type="EMBL" id="VEA00957.1"/>
    </source>
</evidence>
<dbReference type="AlphaFoldDB" id="A0A6D2G3I8"/>
<proteinExistence type="predicted"/>
<accession>A0A6D2G3I8</accession>